<evidence type="ECO:0000259" key="5">
    <source>
        <dbReference type="PROSITE" id="PS50835"/>
    </source>
</evidence>
<name>A0A2T7P0U9_POMCA</name>
<keyword evidence="3" id="KW-1133">Transmembrane helix</keyword>
<dbReference type="SMART" id="SM00408">
    <property type="entry name" value="IGc2"/>
    <property type="match status" value="1"/>
</dbReference>
<dbReference type="InterPro" id="IPR051116">
    <property type="entry name" value="Surface_Rcpt/Adhesion_Mol"/>
</dbReference>
<sequence>MEWRLYTKDTSNLIAKLINSQIVENSFYYAFVASISDEGILLTINTRNIKDIYLLSGAVVCSDLTESTLTYAGCQLNYVYKPKASDVSCTATDDPSGVNLSCTINNTYSSRGIYTCQALRQKDEEHSIVEELNIVDMAGLHYGRGIKFSEIKPREKLSLTCTSDTGYVEWTLVAGKGGAQQHLATRCLFAERPAPPNGSCHPGGHVLENTDVSCVCRTTSLGQPQGSLRWVVGYGTNTVKPTTTSWSNENSPELRYSRTLTMSDHGRTWLRCQLVWGAEELGGDTYMASVAQRPSQPKIACYPSPYVLENTNISCTCNTTSLGLPAGYLTWVTGNYSHKGVESINRGKGWNDKPTTLYYSKTLTLADHGTTWFRCDITWKGQKVLGEIYTANVGSLPRLPKMVCHPAPYVLENTNISCTCSTTSLGKPAGYLTWVTGKYTHGNFNNPLRGDRSDDKRTELHYSQTLTLADHSNTWFRCDVTWGGQKHRGENYTANTRHPQLSLNKLSKNVTVTESDSVDVNCSADGRPEPTVILFNAVNNTKMATGSSVILTNFSARCQDGGEYTCSAENYFSSQSPLKTSLTLQN</sequence>
<evidence type="ECO:0000256" key="1">
    <source>
        <dbReference type="ARBA" id="ARBA00004479"/>
    </source>
</evidence>
<dbReference type="Proteomes" id="UP000245119">
    <property type="component" value="Linkage Group LG7"/>
</dbReference>
<dbReference type="AlphaFoldDB" id="A0A2T7P0U9"/>
<dbReference type="PROSITE" id="PS50835">
    <property type="entry name" value="IG_LIKE"/>
    <property type="match status" value="2"/>
</dbReference>
<evidence type="ECO:0000313" key="7">
    <source>
        <dbReference type="Proteomes" id="UP000245119"/>
    </source>
</evidence>
<dbReference type="InterPro" id="IPR007110">
    <property type="entry name" value="Ig-like_dom"/>
</dbReference>
<evidence type="ECO:0000256" key="4">
    <source>
        <dbReference type="ARBA" id="ARBA00023180"/>
    </source>
</evidence>
<feature type="domain" description="Ig-like" evidence="5">
    <location>
        <begin position="397"/>
        <end position="481"/>
    </location>
</feature>
<dbReference type="PANTHER" id="PTHR11973:SF21">
    <property type="entry name" value="IG-LIKE DOMAIN-CONTAINING PROTEIN"/>
    <property type="match status" value="1"/>
</dbReference>
<keyword evidence="3" id="KW-0472">Membrane</keyword>
<organism evidence="6 7">
    <name type="scientific">Pomacea canaliculata</name>
    <name type="common">Golden apple snail</name>
    <dbReference type="NCBI Taxonomy" id="400727"/>
    <lineage>
        <taxon>Eukaryota</taxon>
        <taxon>Metazoa</taxon>
        <taxon>Spiralia</taxon>
        <taxon>Lophotrochozoa</taxon>
        <taxon>Mollusca</taxon>
        <taxon>Gastropoda</taxon>
        <taxon>Caenogastropoda</taxon>
        <taxon>Architaenioglossa</taxon>
        <taxon>Ampullarioidea</taxon>
        <taxon>Ampullariidae</taxon>
        <taxon>Pomacea</taxon>
    </lineage>
</organism>
<feature type="domain" description="Ig-like" evidence="5">
    <location>
        <begin position="499"/>
        <end position="583"/>
    </location>
</feature>
<dbReference type="GO" id="GO:0005886">
    <property type="term" value="C:plasma membrane"/>
    <property type="evidence" value="ECO:0007669"/>
    <property type="project" value="TreeGrafter"/>
</dbReference>
<comment type="caution">
    <text evidence="6">The sequence shown here is derived from an EMBL/GenBank/DDBJ whole genome shotgun (WGS) entry which is preliminary data.</text>
</comment>
<dbReference type="SMART" id="SM00409">
    <property type="entry name" value="IG"/>
    <property type="match status" value="1"/>
</dbReference>
<dbReference type="Pfam" id="PF13927">
    <property type="entry name" value="Ig_3"/>
    <property type="match status" value="1"/>
</dbReference>
<dbReference type="Gene3D" id="2.60.40.10">
    <property type="entry name" value="Immunoglobulins"/>
    <property type="match status" value="1"/>
</dbReference>
<dbReference type="InterPro" id="IPR036179">
    <property type="entry name" value="Ig-like_dom_sf"/>
</dbReference>
<dbReference type="InterPro" id="IPR003599">
    <property type="entry name" value="Ig_sub"/>
</dbReference>
<evidence type="ECO:0000256" key="2">
    <source>
        <dbReference type="ARBA" id="ARBA00022692"/>
    </source>
</evidence>
<reference evidence="6 7" key="1">
    <citation type="submission" date="2018-04" db="EMBL/GenBank/DDBJ databases">
        <title>The genome of golden apple snail Pomacea canaliculata provides insight into stress tolerance and invasive adaptation.</title>
        <authorList>
            <person name="Liu C."/>
            <person name="Liu B."/>
            <person name="Ren Y."/>
            <person name="Zhang Y."/>
            <person name="Wang H."/>
            <person name="Li S."/>
            <person name="Jiang F."/>
            <person name="Yin L."/>
            <person name="Zhang G."/>
            <person name="Qian W."/>
            <person name="Fan W."/>
        </authorList>
    </citation>
    <scope>NUCLEOTIDE SEQUENCE [LARGE SCALE GENOMIC DNA]</scope>
    <source>
        <strain evidence="6">SZHN2017</strain>
        <tissue evidence="6">Muscle</tissue>
    </source>
</reference>
<dbReference type="SUPFAM" id="SSF48726">
    <property type="entry name" value="Immunoglobulin"/>
    <property type="match status" value="1"/>
</dbReference>
<dbReference type="InterPro" id="IPR013783">
    <property type="entry name" value="Ig-like_fold"/>
</dbReference>
<dbReference type="STRING" id="400727.A0A2T7P0U9"/>
<dbReference type="InterPro" id="IPR003598">
    <property type="entry name" value="Ig_sub2"/>
</dbReference>
<dbReference type="EMBL" id="PZQS01000007">
    <property type="protein sequence ID" value="PVD27033.1"/>
    <property type="molecule type" value="Genomic_DNA"/>
</dbReference>
<gene>
    <name evidence="6" type="ORF">C0Q70_12183</name>
</gene>
<comment type="subcellular location">
    <subcellularLocation>
        <location evidence="1">Membrane</location>
        <topology evidence="1">Single-pass type I membrane protein</topology>
    </subcellularLocation>
</comment>
<proteinExistence type="predicted"/>
<evidence type="ECO:0000313" key="6">
    <source>
        <dbReference type="EMBL" id="PVD27033.1"/>
    </source>
</evidence>
<protein>
    <recommendedName>
        <fullName evidence="5">Ig-like domain-containing protein</fullName>
    </recommendedName>
</protein>
<keyword evidence="4" id="KW-0325">Glycoprotein</keyword>
<dbReference type="PANTHER" id="PTHR11973">
    <property type="entry name" value="CELL SURFACE GLYCOPROTEIN MUC18-RELATED"/>
    <property type="match status" value="1"/>
</dbReference>
<keyword evidence="2" id="KW-0812">Transmembrane</keyword>
<evidence type="ECO:0000256" key="3">
    <source>
        <dbReference type="ARBA" id="ARBA00022989"/>
    </source>
</evidence>
<keyword evidence="7" id="KW-1185">Reference proteome</keyword>
<accession>A0A2T7P0U9</accession>
<dbReference type="OrthoDB" id="6147290at2759"/>